<proteinExistence type="predicted"/>
<reference evidence="1" key="1">
    <citation type="submission" date="2020-08" db="EMBL/GenBank/DDBJ databases">
        <title>Multicomponent nature underlies the extraordinary mechanical properties of spider dragline silk.</title>
        <authorList>
            <person name="Kono N."/>
            <person name="Nakamura H."/>
            <person name="Mori M."/>
            <person name="Yoshida Y."/>
            <person name="Ohtoshi R."/>
            <person name="Malay A.D."/>
            <person name="Moran D.A.P."/>
            <person name="Tomita M."/>
            <person name="Numata K."/>
            <person name="Arakawa K."/>
        </authorList>
    </citation>
    <scope>NUCLEOTIDE SEQUENCE</scope>
</reference>
<comment type="caution">
    <text evidence="1">The sequence shown here is derived from an EMBL/GenBank/DDBJ whole genome shotgun (WGS) entry which is preliminary data.</text>
</comment>
<sequence>MPETQSSWFPGSFGRVTFLKHSRISGCHVKSKLERSLSIQSDFLFLVNENILGKCSAVARLRPFKNFTGCRSTNAPSVPIDHYLEFRKTNSMA</sequence>
<protein>
    <submittedName>
        <fullName evidence="1">Uncharacterized protein</fullName>
    </submittedName>
</protein>
<organism evidence="1 2">
    <name type="scientific">Nephila pilipes</name>
    <name type="common">Giant wood spider</name>
    <name type="synonym">Nephila maculata</name>
    <dbReference type="NCBI Taxonomy" id="299642"/>
    <lineage>
        <taxon>Eukaryota</taxon>
        <taxon>Metazoa</taxon>
        <taxon>Ecdysozoa</taxon>
        <taxon>Arthropoda</taxon>
        <taxon>Chelicerata</taxon>
        <taxon>Arachnida</taxon>
        <taxon>Araneae</taxon>
        <taxon>Araneomorphae</taxon>
        <taxon>Entelegynae</taxon>
        <taxon>Araneoidea</taxon>
        <taxon>Nephilidae</taxon>
        <taxon>Nephila</taxon>
    </lineage>
</organism>
<gene>
    <name evidence="1" type="ORF">NPIL_557531</name>
</gene>
<dbReference type="AlphaFoldDB" id="A0A8X6Q5D8"/>
<keyword evidence="2" id="KW-1185">Reference proteome</keyword>
<evidence type="ECO:0000313" key="1">
    <source>
        <dbReference type="EMBL" id="GFU07489.1"/>
    </source>
</evidence>
<evidence type="ECO:0000313" key="2">
    <source>
        <dbReference type="Proteomes" id="UP000887013"/>
    </source>
</evidence>
<dbReference type="EMBL" id="BMAW01028465">
    <property type="protein sequence ID" value="GFU07489.1"/>
    <property type="molecule type" value="Genomic_DNA"/>
</dbReference>
<accession>A0A8X6Q5D8</accession>
<name>A0A8X6Q5D8_NEPPI</name>
<dbReference type="Proteomes" id="UP000887013">
    <property type="component" value="Unassembled WGS sequence"/>
</dbReference>